<evidence type="ECO:0000313" key="2">
    <source>
        <dbReference type="Proteomes" id="UP001144280"/>
    </source>
</evidence>
<keyword evidence="2" id="KW-1185">Reference proteome</keyword>
<dbReference type="Proteomes" id="UP001144280">
    <property type="component" value="Unassembled WGS sequence"/>
</dbReference>
<dbReference type="EMBL" id="BSDI01000022">
    <property type="protein sequence ID" value="GLH99267.1"/>
    <property type="molecule type" value="Genomic_DNA"/>
</dbReference>
<protein>
    <submittedName>
        <fullName evidence="1">Uncharacterized protein</fullName>
    </submittedName>
</protein>
<gene>
    <name evidence="1" type="ORF">Pa4123_45420</name>
</gene>
<accession>A0ABQ5QZA3</accession>
<evidence type="ECO:0000313" key="1">
    <source>
        <dbReference type="EMBL" id="GLH99267.1"/>
    </source>
</evidence>
<comment type="caution">
    <text evidence="1">The sequence shown here is derived from an EMBL/GenBank/DDBJ whole genome shotgun (WGS) entry which is preliminary data.</text>
</comment>
<proteinExistence type="predicted"/>
<dbReference type="RefSeq" id="WP_281898808.1">
    <property type="nucleotide sequence ID" value="NZ_BSDI01000022.1"/>
</dbReference>
<sequence length="269" mass="28860">MRLRRPATRVFAPNGRPAPTATELLYMTDYLAEFGMAPDLDLYARGGGYSFIRMCEALLDGLPEELPTMDAAVLAYHLPDLQVIEVAGCYLAGRLPGSPAVFSVSGQGVGAPFTALRVLDCLRRSGALADGAVFVLDQTTAPYPDSSTHGGAVRDCALLLRTSLDDGDAGVALDFLDECPVDDPAPVLDALARRHPHPRILAGQTLAARLDPDLRARLDIVDGPAHHLCTSAWAALAEHWPRERYTVVADYDPHAGRLFQAGLRPGRPA</sequence>
<organism evidence="1 2">
    <name type="scientific">Phytohabitans aurantiacus</name>
    <dbReference type="NCBI Taxonomy" id="3016789"/>
    <lineage>
        <taxon>Bacteria</taxon>
        <taxon>Bacillati</taxon>
        <taxon>Actinomycetota</taxon>
        <taxon>Actinomycetes</taxon>
        <taxon>Micromonosporales</taxon>
        <taxon>Micromonosporaceae</taxon>
    </lineage>
</organism>
<reference evidence="1" key="1">
    <citation type="submission" date="2022-12" db="EMBL/GenBank/DDBJ databases">
        <title>New Phytohabitans aurantiacus sp. RD004123 nov., an actinomycete isolated from soil.</title>
        <authorList>
            <person name="Triningsih D.W."/>
            <person name="Harunari E."/>
            <person name="Igarashi Y."/>
        </authorList>
    </citation>
    <scope>NUCLEOTIDE SEQUENCE</scope>
    <source>
        <strain evidence="1">RD004123</strain>
    </source>
</reference>
<name>A0ABQ5QZA3_9ACTN</name>